<dbReference type="OrthoDB" id="214050at2"/>
<dbReference type="Proteomes" id="UP000315003">
    <property type="component" value="Chromosome"/>
</dbReference>
<reference evidence="1 2" key="1">
    <citation type="submission" date="2019-02" db="EMBL/GenBank/DDBJ databases">
        <title>Deep-cultivation of Planctomycetes and their phenomic and genomic characterization uncovers novel biology.</title>
        <authorList>
            <person name="Wiegand S."/>
            <person name="Jogler M."/>
            <person name="Boedeker C."/>
            <person name="Pinto D."/>
            <person name="Vollmers J."/>
            <person name="Rivas-Marin E."/>
            <person name="Kohn T."/>
            <person name="Peeters S.H."/>
            <person name="Heuer A."/>
            <person name="Rast P."/>
            <person name="Oberbeckmann S."/>
            <person name="Bunk B."/>
            <person name="Jeske O."/>
            <person name="Meyerdierks A."/>
            <person name="Storesund J.E."/>
            <person name="Kallscheuer N."/>
            <person name="Luecker S."/>
            <person name="Lage O.M."/>
            <person name="Pohl T."/>
            <person name="Merkel B.J."/>
            <person name="Hornburger P."/>
            <person name="Mueller R.-W."/>
            <person name="Bruemmer F."/>
            <person name="Labrenz M."/>
            <person name="Spormann A.M."/>
            <person name="Op den Camp H."/>
            <person name="Overmann J."/>
            <person name="Amann R."/>
            <person name="Jetten M.S.M."/>
            <person name="Mascher T."/>
            <person name="Medema M.H."/>
            <person name="Devos D.P."/>
            <person name="Kaster A.-K."/>
            <person name="Ovreas L."/>
            <person name="Rohde M."/>
            <person name="Galperin M.Y."/>
            <person name="Jogler C."/>
        </authorList>
    </citation>
    <scope>NUCLEOTIDE SEQUENCE [LARGE SCALE GENOMIC DNA]</scope>
    <source>
        <strain evidence="1 2">SV_7m_r</strain>
    </source>
</reference>
<keyword evidence="2" id="KW-1185">Reference proteome</keyword>
<protein>
    <recommendedName>
        <fullName evidence="3">BON domain protein</fullName>
    </recommendedName>
</protein>
<organism evidence="1 2">
    <name type="scientific">Stieleria bergensis</name>
    <dbReference type="NCBI Taxonomy" id="2528025"/>
    <lineage>
        <taxon>Bacteria</taxon>
        <taxon>Pseudomonadati</taxon>
        <taxon>Planctomycetota</taxon>
        <taxon>Planctomycetia</taxon>
        <taxon>Pirellulales</taxon>
        <taxon>Pirellulaceae</taxon>
        <taxon>Stieleria</taxon>
    </lineage>
</organism>
<evidence type="ECO:0000313" key="2">
    <source>
        <dbReference type="Proteomes" id="UP000315003"/>
    </source>
</evidence>
<gene>
    <name evidence="1" type="ORF">SV7mr_44910</name>
</gene>
<dbReference type="Gene3D" id="3.30.1340.30">
    <property type="match status" value="1"/>
</dbReference>
<dbReference type="AlphaFoldDB" id="A0A517T0N3"/>
<name>A0A517T0N3_9BACT</name>
<dbReference type="RefSeq" id="WP_145276364.1">
    <property type="nucleotide sequence ID" value="NZ_CP036272.1"/>
</dbReference>
<dbReference type="EMBL" id="CP036272">
    <property type="protein sequence ID" value="QDT61950.1"/>
    <property type="molecule type" value="Genomic_DNA"/>
</dbReference>
<proteinExistence type="predicted"/>
<evidence type="ECO:0000313" key="1">
    <source>
        <dbReference type="EMBL" id="QDT61950.1"/>
    </source>
</evidence>
<evidence type="ECO:0008006" key="3">
    <source>
        <dbReference type="Google" id="ProtNLM"/>
    </source>
</evidence>
<sequence length="74" mass="8287">MELTKPHPIVDAASAVLAESSVYELRQLRVDEDSNELRLHGDVRSFYHKQLAQEAVKTVAGDLRINNCLAVRAK</sequence>
<accession>A0A517T0N3</accession>